<comment type="caution">
    <text evidence="2">The sequence shown here is derived from an EMBL/GenBank/DDBJ whole genome shotgun (WGS) entry which is preliminary data.</text>
</comment>
<feature type="signal peptide" evidence="1">
    <location>
        <begin position="1"/>
        <end position="22"/>
    </location>
</feature>
<dbReference type="GeneID" id="31356777"/>
<feature type="chain" id="PRO_5003040698" evidence="1">
    <location>
        <begin position="23"/>
        <end position="214"/>
    </location>
</feature>
<dbReference type="EMBL" id="ADBJ01000004">
    <property type="protein sequence ID" value="EFA86014.1"/>
    <property type="molecule type" value="Genomic_DNA"/>
</dbReference>
<name>D3AYI7_HETP5</name>
<proteinExistence type="predicted"/>
<evidence type="ECO:0000256" key="1">
    <source>
        <dbReference type="SAM" id="SignalP"/>
    </source>
</evidence>
<keyword evidence="1" id="KW-0732">Signal</keyword>
<dbReference type="Proteomes" id="UP000001396">
    <property type="component" value="Unassembled WGS sequence"/>
</dbReference>
<keyword evidence="3" id="KW-1185">Reference proteome</keyword>
<dbReference type="AlphaFoldDB" id="D3AYI7"/>
<evidence type="ECO:0000313" key="3">
    <source>
        <dbReference type="Proteomes" id="UP000001396"/>
    </source>
</evidence>
<dbReference type="InParanoid" id="D3AYI7"/>
<organism evidence="2 3">
    <name type="scientific">Heterostelium pallidum (strain ATCC 26659 / Pp 5 / PN500)</name>
    <name type="common">Cellular slime mold</name>
    <name type="synonym">Polysphondylium pallidum</name>
    <dbReference type="NCBI Taxonomy" id="670386"/>
    <lineage>
        <taxon>Eukaryota</taxon>
        <taxon>Amoebozoa</taxon>
        <taxon>Evosea</taxon>
        <taxon>Eumycetozoa</taxon>
        <taxon>Dictyostelia</taxon>
        <taxon>Acytosteliales</taxon>
        <taxon>Acytosteliaceae</taxon>
        <taxon>Heterostelium</taxon>
    </lineage>
</organism>
<gene>
    <name evidence="2" type="ORF">PPL_01247</name>
</gene>
<sequence>MKILSTLNLLSFLILLVTLVSCQNVEEHYFKGDFSTSSLENNVAQNGVSGNITCQFSKVGPTFVITYSINVKGLEGMSIEGNSIRLEGPAIAGQTSNDIRVVLNVANATKTSSELYGPGMTTFAPLSKEAAAINTIIPIVANTISTKQLYVVIQPHGESAPVSRAQLQFINSITNKDGGGEVPPPPTNEPGAASHLKLSMILILLISFLSTLLI</sequence>
<reference evidence="2 3" key="1">
    <citation type="journal article" date="2011" name="Genome Res.">
        <title>Phylogeny-wide analysis of social amoeba genomes highlights ancient origins for complex intercellular communication.</title>
        <authorList>
            <person name="Heidel A.J."/>
            <person name="Lawal H.M."/>
            <person name="Felder M."/>
            <person name="Schilde C."/>
            <person name="Helps N.R."/>
            <person name="Tunggal B."/>
            <person name="Rivero F."/>
            <person name="John U."/>
            <person name="Schleicher M."/>
            <person name="Eichinger L."/>
            <person name="Platzer M."/>
            <person name="Noegel A.A."/>
            <person name="Schaap P."/>
            <person name="Gloeckner G."/>
        </authorList>
    </citation>
    <scope>NUCLEOTIDE SEQUENCE [LARGE SCALE GENOMIC DNA]</scope>
    <source>
        <strain evidence="3">ATCC 26659 / Pp 5 / PN500</strain>
    </source>
</reference>
<dbReference type="OMA" id="ANEQFYI"/>
<accession>D3AYI7</accession>
<dbReference type="RefSeq" id="XP_020438120.1">
    <property type="nucleotide sequence ID" value="XM_020572262.1"/>
</dbReference>
<dbReference type="PROSITE" id="PS51257">
    <property type="entry name" value="PROKAR_LIPOPROTEIN"/>
    <property type="match status" value="1"/>
</dbReference>
<protein>
    <submittedName>
        <fullName evidence="2">Uncharacterized protein</fullName>
    </submittedName>
</protein>
<evidence type="ECO:0000313" key="2">
    <source>
        <dbReference type="EMBL" id="EFA86014.1"/>
    </source>
</evidence>